<dbReference type="Pfam" id="PF13489">
    <property type="entry name" value="Methyltransf_23"/>
    <property type="match status" value="1"/>
</dbReference>
<dbReference type="InterPro" id="IPR029063">
    <property type="entry name" value="SAM-dependent_MTases_sf"/>
</dbReference>
<reference evidence="1 2" key="1">
    <citation type="submission" date="2024-09" db="EMBL/GenBank/DDBJ databases">
        <authorList>
            <person name="Sun Q."/>
            <person name="Mori K."/>
        </authorList>
    </citation>
    <scope>NUCLEOTIDE SEQUENCE [LARGE SCALE GENOMIC DNA]</scope>
    <source>
        <strain evidence="1 2">JCM 3307</strain>
    </source>
</reference>
<comment type="caution">
    <text evidence="1">The sequence shown here is derived from an EMBL/GenBank/DDBJ whole genome shotgun (WGS) entry which is preliminary data.</text>
</comment>
<evidence type="ECO:0000313" key="1">
    <source>
        <dbReference type="EMBL" id="MFB9443003.1"/>
    </source>
</evidence>
<dbReference type="GO" id="GO:0032259">
    <property type="term" value="P:methylation"/>
    <property type="evidence" value="ECO:0007669"/>
    <property type="project" value="UniProtKB-KW"/>
</dbReference>
<protein>
    <submittedName>
        <fullName evidence="1">Methyltransferase domain-containing protein</fullName>
    </submittedName>
</protein>
<keyword evidence="1" id="KW-0808">Transferase</keyword>
<accession>A0ABV5M2B8</accession>
<dbReference type="Gene3D" id="3.40.50.150">
    <property type="entry name" value="Vaccinia Virus protein VP39"/>
    <property type="match status" value="1"/>
</dbReference>
<dbReference type="Proteomes" id="UP001589608">
    <property type="component" value="Unassembled WGS sequence"/>
</dbReference>
<organism evidence="1 2">
    <name type="scientific">Dactylosporangium vinaceum</name>
    <dbReference type="NCBI Taxonomy" id="53362"/>
    <lineage>
        <taxon>Bacteria</taxon>
        <taxon>Bacillati</taxon>
        <taxon>Actinomycetota</taxon>
        <taxon>Actinomycetes</taxon>
        <taxon>Micromonosporales</taxon>
        <taxon>Micromonosporaceae</taxon>
        <taxon>Dactylosporangium</taxon>
    </lineage>
</organism>
<proteinExistence type="predicted"/>
<keyword evidence="1" id="KW-0489">Methyltransferase</keyword>
<gene>
    <name evidence="1" type="ORF">ACFFTR_07905</name>
</gene>
<dbReference type="RefSeq" id="WP_223099464.1">
    <property type="nucleotide sequence ID" value="NZ_CP061913.1"/>
</dbReference>
<name>A0ABV5M2B8_9ACTN</name>
<dbReference type="SUPFAM" id="SSF53335">
    <property type="entry name" value="S-adenosyl-L-methionine-dependent methyltransferases"/>
    <property type="match status" value="1"/>
</dbReference>
<dbReference type="EMBL" id="JBHMCA010000019">
    <property type="protein sequence ID" value="MFB9443003.1"/>
    <property type="molecule type" value="Genomic_DNA"/>
</dbReference>
<keyword evidence="2" id="KW-1185">Reference proteome</keyword>
<evidence type="ECO:0000313" key="2">
    <source>
        <dbReference type="Proteomes" id="UP001589608"/>
    </source>
</evidence>
<sequence length="253" mass="28315">MASNYARVFQNTDAVEKYEHVTYAPGSYASSINARQRAYLRDLVRRAFPARPPVQHDFACGTGRAIRSLHGLVRAAHGYDTSVDMLAKAAELGTQATLHPIPADGPPPLPASAEQPALVTMFRLLLNVDPAVRDRALTFATRALPDADAGLLVLENHGNARSLRHLRARRHRGSRWFAELSHQELDRLLHQHGFEIIERRGFTMLTQGWYERRGLRPIARSVDAAARLLPGTDDYAVNVVYVAQRIAQLRSWQ</sequence>
<dbReference type="GO" id="GO:0008168">
    <property type="term" value="F:methyltransferase activity"/>
    <property type="evidence" value="ECO:0007669"/>
    <property type="project" value="UniProtKB-KW"/>
</dbReference>